<dbReference type="PANTHER" id="PTHR24148:SF73">
    <property type="entry name" value="HET DOMAIN PROTEIN (AFU_ORTHOLOGUE AFUA_8G01020)"/>
    <property type="match status" value="1"/>
</dbReference>
<accession>A0A6G1JYN0</accession>
<evidence type="ECO:0000313" key="1">
    <source>
        <dbReference type="EMBL" id="KAF2705590.1"/>
    </source>
</evidence>
<proteinExistence type="predicted"/>
<evidence type="ECO:0000313" key="2">
    <source>
        <dbReference type="Proteomes" id="UP000799428"/>
    </source>
</evidence>
<name>A0A6G1JYN0_9PLEO</name>
<protein>
    <submittedName>
        <fullName evidence="1">Uncharacterized protein</fullName>
    </submittedName>
</protein>
<dbReference type="EMBL" id="MU005778">
    <property type="protein sequence ID" value="KAF2705590.1"/>
    <property type="molecule type" value="Genomic_DNA"/>
</dbReference>
<sequence>MDQTLDLGHFHYEPLPDPKNYIRLIKILRGSLHVPVTCHFTTWELEQAPKYHAISYTWGDPAETTLIIINGTPMTVRHNCEYALRQAYMFFHVWDHMPTIANFS</sequence>
<dbReference type="OrthoDB" id="3773119at2759"/>
<reference evidence="1" key="1">
    <citation type="journal article" date="2020" name="Stud. Mycol.">
        <title>101 Dothideomycetes genomes: a test case for predicting lifestyles and emergence of pathogens.</title>
        <authorList>
            <person name="Haridas S."/>
            <person name="Albert R."/>
            <person name="Binder M."/>
            <person name="Bloem J."/>
            <person name="Labutti K."/>
            <person name="Salamov A."/>
            <person name="Andreopoulos B."/>
            <person name="Baker S."/>
            <person name="Barry K."/>
            <person name="Bills G."/>
            <person name="Bluhm B."/>
            <person name="Cannon C."/>
            <person name="Castanera R."/>
            <person name="Culley D."/>
            <person name="Daum C."/>
            <person name="Ezra D."/>
            <person name="Gonzalez J."/>
            <person name="Henrissat B."/>
            <person name="Kuo A."/>
            <person name="Liang C."/>
            <person name="Lipzen A."/>
            <person name="Lutzoni F."/>
            <person name="Magnuson J."/>
            <person name="Mondo S."/>
            <person name="Nolan M."/>
            <person name="Ohm R."/>
            <person name="Pangilinan J."/>
            <person name="Park H.-J."/>
            <person name="Ramirez L."/>
            <person name="Alfaro M."/>
            <person name="Sun H."/>
            <person name="Tritt A."/>
            <person name="Yoshinaga Y."/>
            <person name="Zwiers L.-H."/>
            <person name="Turgeon B."/>
            <person name="Goodwin S."/>
            <person name="Spatafora J."/>
            <person name="Crous P."/>
            <person name="Grigoriev I."/>
        </authorList>
    </citation>
    <scope>NUCLEOTIDE SEQUENCE</scope>
    <source>
        <strain evidence="1">CBS 279.74</strain>
    </source>
</reference>
<gene>
    <name evidence="1" type="ORF">K504DRAFT_460302</name>
</gene>
<dbReference type="AlphaFoldDB" id="A0A6G1JYN0"/>
<dbReference type="PANTHER" id="PTHR24148">
    <property type="entry name" value="ANKYRIN REPEAT DOMAIN-CONTAINING PROTEIN 39 HOMOLOG-RELATED"/>
    <property type="match status" value="1"/>
</dbReference>
<keyword evidence="2" id="KW-1185">Reference proteome</keyword>
<dbReference type="Proteomes" id="UP000799428">
    <property type="component" value="Unassembled WGS sequence"/>
</dbReference>
<organism evidence="1 2">
    <name type="scientific">Pleomassaria siparia CBS 279.74</name>
    <dbReference type="NCBI Taxonomy" id="1314801"/>
    <lineage>
        <taxon>Eukaryota</taxon>
        <taxon>Fungi</taxon>
        <taxon>Dikarya</taxon>
        <taxon>Ascomycota</taxon>
        <taxon>Pezizomycotina</taxon>
        <taxon>Dothideomycetes</taxon>
        <taxon>Pleosporomycetidae</taxon>
        <taxon>Pleosporales</taxon>
        <taxon>Pleomassariaceae</taxon>
        <taxon>Pleomassaria</taxon>
    </lineage>
</organism>
<dbReference type="InterPro" id="IPR052895">
    <property type="entry name" value="HetReg/Transcr_Mod"/>
</dbReference>